<comment type="caution">
    <text evidence="3">The sequence shown here is derived from an EMBL/GenBank/DDBJ whole genome shotgun (WGS) entry which is preliminary data.</text>
</comment>
<evidence type="ECO:0000259" key="2">
    <source>
        <dbReference type="PROSITE" id="PS50404"/>
    </source>
</evidence>
<dbReference type="Proteomes" id="UP000644699">
    <property type="component" value="Unassembled WGS sequence"/>
</dbReference>
<sequence>MRTGGESDCQADSGRVQRMDGTGERDPRNPHPEGKVPLLDHNGLLVWESSAIMLHLADLFPEAGMSIPHGHPQCGAYLSWFAWYAGVVEPTMAIEAAGLDHAVLRSTFRSTAEVKARLAMALADRPYLMGDRFTAADLLLHSPYAFFGKTGDPVVDAWVDRSAGRPAAAFAAELDAQKIAVRKQKERARGRVRFVALTFPQGSTQVSPLLLLSIVS</sequence>
<dbReference type="CDD" id="cd03207">
    <property type="entry name" value="GST_C_8"/>
    <property type="match status" value="1"/>
</dbReference>
<dbReference type="EMBL" id="BMIQ01000003">
    <property type="protein sequence ID" value="GGE03180.1"/>
    <property type="molecule type" value="Genomic_DNA"/>
</dbReference>
<organism evidence="3 4">
    <name type="scientific">Aureimonas endophytica</name>
    <dbReference type="NCBI Taxonomy" id="2027858"/>
    <lineage>
        <taxon>Bacteria</taxon>
        <taxon>Pseudomonadati</taxon>
        <taxon>Pseudomonadota</taxon>
        <taxon>Alphaproteobacteria</taxon>
        <taxon>Hyphomicrobiales</taxon>
        <taxon>Aurantimonadaceae</taxon>
        <taxon>Aureimonas</taxon>
    </lineage>
</organism>
<dbReference type="InterPro" id="IPR036282">
    <property type="entry name" value="Glutathione-S-Trfase_C_sf"/>
</dbReference>
<dbReference type="SUPFAM" id="SSF52833">
    <property type="entry name" value="Thioredoxin-like"/>
    <property type="match status" value="1"/>
</dbReference>
<dbReference type="PANTHER" id="PTHR44051">
    <property type="entry name" value="GLUTATHIONE S-TRANSFERASE-RELATED"/>
    <property type="match status" value="1"/>
</dbReference>
<proteinExistence type="predicted"/>
<reference evidence="3" key="2">
    <citation type="submission" date="2020-09" db="EMBL/GenBank/DDBJ databases">
        <authorList>
            <person name="Sun Q."/>
            <person name="Zhou Y."/>
        </authorList>
    </citation>
    <scope>NUCLEOTIDE SEQUENCE</scope>
    <source>
        <strain evidence="3">CGMCC 1.15367</strain>
    </source>
</reference>
<protein>
    <recommendedName>
        <fullName evidence="2">GST N-terminal domain-containing protein</fullName>
    </recommendedName>
</protein>
<dbReference type="PROSITE" id="PS50404">
    <property type="entry name" value="GST_NTER"/>
    <property type="match status" value="1"/>
</dbReference>
<feature type="region of interest" description="Disordered" evidence="1">
    <location>
        <begin position="1"/>
        <end position="36"/>
    </location>
</feature>
<dbReference type="Gene3D" id="1.20.1050.10">
    <property type="match status" value="1"/>
</dbReference>
<dbReference type="Gene3D" id="3.40.30.10">
    <property type="entry name" value="Glutaredoxin"/>
    <property type="match status" value="1"/>
</dbReference>
<dbReference type="SUPFAM" id="SSF47616">
    <property type="entry name" value="GST C-terminal domain-like"/>
    <property type="match status" value="1"/>
</dbReference>
<evidence type="ECO:0000313" key="3">
    <source>
        <dbReference type="EMBL" id="GGE03180.1"/>
    </source>
</evidence>
<dbReference type="AlphaFoldDB" id="A0A916ZLV9"/>
<dbReference type="PANTHER" id="PTHR44051:SF8">
    <property type="entry name" value="GLUTATHIONE S-TRANSFERASE GSTA"/>
    <property type="match status" value="1"/>
</dbReference>
<dbReference type="Pfam" id="PF02798">
    <property type="entry name" value="GST_N"/>
    <property type="match status" value="1"/>
</dbReference>
<feature type="domain" description="GST N-terminal" evidence="2">
    <location>
        <begin position="1"/>
        <end position="64"/>
    </location>
</feature>
<gene>
    <name evidence="3" type="ORF">GCM10011390_22550</name>
</gene>
<accession>A0A916ZLV9</accession>
<keyword evidence="4" id="KW-1185">Reference proteome</keyword>
<name>A0A916ZLV9_9HYPH</name>
<feature type="compositionally biased region" description="Basic and acidic residues" evidence="1">
    <location>
        <begin position="15"/>
        <end position="34"/>
    </location>
</feature>
<dbReference type="InterPro" id="IPR036249">
    <property type="entry name" value="Thioredoxin-like_sf"/>
</dbReference>
<reference evidence="3" key="1">
    <citation type="journal article" date="2014" name="Int. J. Syst. Evol. Microbiol.">
        <title>Complete genome sequence of Corynebacterium casei LMG S-19264T (=DSM 44701T), isolated from a smear-ripened cheese.</title>
        <authorList>
            <consortium name="US DOE Joint Genome Institute (JGI-PGF)"/>
            <person name="Walter F."/>
            <person name="Albersmeier A."/>
            <person name="Kalinowski J."/>
            <person name="Ruckert C."/>
        </authorList>
    </citation>
    <scope>NUCLEOTIDE SEQUENCE</scope>
    <source>
        <strain evidence="3">CGMCC 1.15367</strain>
    </source>
</reference>
<dbReference type="InterPro" id="IPR004045">
    <property type="entry name" value="Glutathione_S-Trfase_N"/>
</dbReference>
<evidence type="ECO:0000256" key="1">
    <source>
        <dbReference type="SAM" id="MobiDB-lite"/>
    </source>
</evidence>
<evidence type="ECO:0000313" key="4">
    <source>
        <dbReference type="Proteomes" id="UP000644699"/>
    </source>
</evidence>